<proteinExistence type="inferred from homology"/>
<dbReference type="InterPro" id="IPR036117">
    <property type="entry name" value="DhaL_dom_sf"/>
</dbReference>
<evidence type="ECO:0000256" key="3">
    <source>
        <dbReference type="ARBA" id="ARBA00008757"/>
    </source>
</evidence>
<protein>
    <submittedName>
        <fullName evidence="14">Dihydroxyacetone kinase</fullName>
    </submittedName>
</protein>
<comment type="similarity">
    <text evidence="3">Belongs to the dihydroxyacetone kinase (DAK) family.</text>
</comment>
<dbReference type="Gene3D" id="1.25.40.340">
    <property type="match status" value="1"/>
</dbReference>
<evidence type="ECO:0000256" key="7">
    <source>
        <dbReference type="ARBA" id="ARBA00022798"/>
    </source>
</evidence>
<evidence type="ECO:0000256" key="11">
    <source>
        <dbReference type="SAM" id="MobiDB-lite"/>
    </source>
</evidence>
<evidence type="ECO:0000256" key="10">
    <source>
        <dbReference type="ARBA" id="ARBA00048898"/>
    </source>
</evidence>
<dbReference type="Pfam" id="PF02733">
    <property type="entry name" value="Dak1"/>
    <property type="match status" value="1"/>
</dbReference>
<dbReference type="PROSITE" id="PS51480">
    <property type="entry name" value="DHAL"/>
    <property type="match status" value="1"/>
</dbReference>
<feature type="domain" description="DhaL" evidence="12">
    <location>
        <begin position="166"/>
        <end position="267"/>
    </location>
</feature>
<name>A0A2P5HJE9_DIAHE</name>
<dbReference type="InParanoid" id="A0A2P5HJE9"/>
<evidence type="ECO:0000256" key="6">
    <source>
        <dbReference type="ARBA" id="ARBA00022777"/>
    </source>
</evidence>
<evidence type="ECO:0000256" key="1">
    <source>
        <dbReference type="ARBA" id="ARBA00003264"/>
    </source>
</evidence>
<sequence>CHVPGRAEHAVLADDEVEIGTGPHNEPGYKRLSPAPSAEGLVKMITDPLLGREGSEPWLHQIFNMGDETMLLISNFGGISPLEMGALTDEVLEQLASSWGIEPAQNCAYTAEEIKAFADVKTTTSWESMAGSQGPRRRRREQLVSPPQEPKRAAVEPTGDLRLDAAALDKMLRGACEALVQAKPDLTRWDTLMGDGDCGETLKKGATSLLAALDQKGIAASRSVVTVLREVEDIVGSKMGGTLGGGGSWASCSSHFATPSRTACAKT</sequence>
<comment type="function">
    <text evidence="1">Catalyzes both the phosphorylation of dihydroxyacetone and of glyceraldehyde.</text>
</comment>
<evidence type="ECO:0000256" key="2">
    <source>
        <dbReference type="ARBA" id="ARBA00004778"/>
    </source>
</evidence>
<evidence type="ECO:0000256" key="9">
    <source>
        <dbReference type="ARBA" id="ARBA00047974"/>
    </source>
</evidence>
<dbReference type="GO" id="GO:0004371">
    <property type="term" value="F:glycerone kinase activity"/>
    <property type="evidence" value="ECO:0007669"/>
    <property type="project" value="UniProtKB-EC"/>
</dbReference>
<dbReference type="InterPro" id="IPR004006">
    <property type="entry name" value="DhaK_dom"/>
</dbReference>
<dbReference type="GO" id="GO:0005524">
    <property type="term" value="F:ATP binding"/>
    <property type="evidence" value="ECO:0007669"/>
    <property type="project" value="UniProtKB-KW"/>
</dbReference>
<dbReference type="GO" id="GO:0019588">
    <property type="term" value="P:anaerobic glycerol catabolic process"/>
    <property type="evidence" value="ECO:0007669"/>
    <property type="project" value="UniProtKB-UniPathway"/>
</dbReference>
<dbReference type="UniPathway" id="UPA00617">
    <property type="reaction ID" value="UER00669"/>
</dbReference>
<feature type="region of interest" description="Disordered" evidence="11">
    <location>
        <begin position="125"/>
        <end position="158"/>
    </location>
</feature>
<feature type="compositionally biased region" description="Basic and acidic residues" evidence="11">
    <location>
        <begin position="149"/>
        <end position="158"/>
    </location>
</feature>
<dbReference type="GO" id="GO:0005829">
    <property type="term" value="C:cytosol"/>
    <property type="evidence" value="ECO:0007669"/>
    <property type="project" value="TreeGrafter"/>
</dbReference>
<evidence type="ECO:0000259" key="13">
    <source>
        <dbReference type="PROSITE" id="PS51481"/>
    </source>
</evidence>
<keyword evidence="7" id="KW-0319">Glycerol metabolism</keyword>
<keyword evidence="6 14" id="KW-0418">Kinase</keyword>
<dbReference type="InterPro" id="IPR050861">
    <property type="entry name" value="Dihydroxyacetone_Kinase"/>
</dbReference>
<evidence type="ECO:0000256" key="4">
    <source>
        <dbReference type="ARBA" id="ARBA00022679"/>
    </source>
</evidence>
<evidence type="ECO:0000313" key="14">
    <source>
        <dbReference type="EMBL" id="POS70373.1"/>
    </source>
</evidence>
<dbReference type="Pfam" id="PF02734">
    <property type="entry name" value="Dak2"/>
    <property type="match status" value="1"/>
</dbReference>
<evidence type="ECO:0000313" key="15">
    <source>
        <dbReference type="Proteomes" id="UP000094444"/>
    </source>
</evidence>
<dbReference type="GO" id="GO:0050354">
    <property type="term" value="F:triokinase activity"/>
    <property type="evidence" value="ECO:0007669"/>
    <property type="project" value="UniProtKB-EC"/>
</dbReference>
<evidence type="ECO:0000259" key="12">
    <source>
        <dbReference type="PROSITE" id="PS51480"/>
    </source>
</evidence>
<dbReference type="Gene3D" id="3.30.1180.20">
    <property type="entry name" value="Dihydroxyacetone kinase, domain 2"/>
    <property type="match status" value="1"/>
</dbReference>
<organism evidence="14 15">
    <name type="scientific">Diaporthe helianthi</name>
    <dbReference type="NCBI Taxonomy" id="158607"/>
    <lineage>
        <taxon>Eukaryota</taxon>
        <taxon>Fungi</taxon>
        <taxon>Dikarya</taxon>
        <taxon>Ascomycota</taxon>
        <taxon>Pezizomycotina</taxon>
        <taxon>Sordariomycetes</taxon>
        <taxon>Sordariomycetidae</taxon>
        <taxon>Diaporthales</taxon>
        <taxon>Diaporthaceae</taxon>
        <taxon>Diaporthe</taxon>
    </lineage>
</organism>
<dbReference type="PROSITE" id="PS51481">
    <property type="entry name" value="DHAK"/>
    <property type="match status" value="1"/>
</dbReference>
<dbReference type="AlphaFoldDB" id="A0A2P5HJE9"/>
<comment type="caution">
    <text evidence="14">The sequence shown here is derived from an EMBL/GenBank/DDBJ whole genome shotgun (WGS) entry which is preliminary data.</text>
</comment>
<dbReference type="Proteomes" id="UP000094444">
    <property type="component" value="Unassembled WGS sequence"/>
</dbReference>
<comment type="catalytic activity">
    <reaction evidence="10">
        <text>dihydroxyacetone + ATP = dihydroxyacetone phosphate + ADP + H(+)</text>
        <dbReference type="Rhea" id="RHEA:15773"/>
        <dbReference type="ChEBI" id="CHEBI:15378"/>
        <dbReference type="ChEBI" id="CHEBI:16016"/>
        <dbReference type="ChEBI" id="CHEBI:30616"/>
        <dbReference type="ChEBI" id="CHEBI:57642"/>
        <dbReference type="ChEBI" id="CHEBI:456216"/>
        <dbReference type="EC" id="2.7.1.29"/>
    </reaction>
</comment>
<reference evidence="14" key="1">
    <citation type="submission" date="2017-09" db="EMBL/GenBank/DDBJ databases">
        <title>Polyketide synthases of a Diaporthe helianthi virulent isolate.</title>
        <authorList>
            <person name="Baroncelli R."/>
        </authorList>
    </citation>
    <scope>NUCLEOTIDE SEQUENCE [LARGE SCALE GENOMIC DNA]</scope>
    <source>
        <strain evidence="14">7/96</strain>
    </source>
</reference>
<dbReference type="PANTHER" id="PTHR28629:SF4">
    <property type="entry name" value="TRIOKINASE_FMN CYCLASE"/>
    <property type="match status" value="1"/>
</dbReference>
<feature type="domain" description="DhaK" evidence="13">
    <location>
        <begin position="1"/>
        <end position="159"/>
    </location>
</feature>
<dbReference type="PANTHER" id="PTHR28629">
    <property type="entry name" value="TRIOKINASE/FMN CYCLASE"/>
    <property type="match status" value="1"/>
</dbReference>
<feature type="non-terminal residue" evidence="14">
    <location>
        <position position="1"/>
    </location>
</feature>
<keyword evidence="4" id="KW-0808">Transferase</keyword>
<comment type="pathway">
    <text evidence="2">Polyol metabolism; glycerol fermentation; glycerone phosphate from glycerol (oxidative route): step 2/2.</text>
</comment>
<dbReference type="EMBL" id="MAVT02001663">
    <property type="protein sequence ID" value="POS70373.1"/>
    <property type="molecule type" value="Genomic_DNA"/>
</dbReference>
<comment type="catalytic activity">
    <reaction evidence="9">
        <text>D-glyceraldehyde + ATP = D-glyceraldehyde 3-phosphate + ADP + H(+)</text>
        <dbReference type="Rhea" id="RHEA:13941"/>
        <dbReference type="ChEBI" id="CHEBI:15378"/>
        <dbReference type="ChEBI" id="CHEBI:17378"/>
        <dbReference type="ChEBI" id="CHEBI:30616"/>
        <dbReference type="ChEBI" id="CHEBI:59776"/>
        <dbReference type="ChEBI" id="CHEBI:456216"/>
        <dbReference type="EC" id="2.7.1.28"/>
    </reaction>
</comment>
<keyword evidence="8" id="KW-0067">ATP-binding</keyword>
<keyword evidence="5" id="KW-0547">Nucleotide-binding</keyword>
<accession>A0A2P5HJE9</accession>
<gene>
    <name evidence="14" type="ORF">DHEL01_v211230</name>
</gene>
<evidence type="ECO:0000256" key="5">
    <source>
        <dbReference type="ARBA" id="ARBA00022741"/>
    </source>
</evidence>
<dbReference type="OrthoDB" id="1724672at2759"/>
<dbReference type="SUPFAM" id="SSF101473">
    <property type="entry name" value="DhaL-like"/>
    <property type="match status" value="1"/>
</dbReference>
<keyword evidence="15" id="KW-1185">Reference proteome</keyword>
<dbReference type="InterPro" id="IPR004007">
    <property type="entry name" value="DhaL_dom"/>
</dbReference>
<dbReference type="STRING" id="158607.A0A2P5HJE9"/>
<evidence type="ECO:0000256" key="8">
    <source>
        <dbReference type="ARBA" id="ARBA00022840"/>
    </source>
</evidence>
<dbReference type="SUPFAM" id="SSF82549">
    <property type="entry name" value="DAK1/DegV-like"/>
    <property type="match status" value="1"/>
</dbReference>